<comment type="caution">
    <text evidence="1">The sequence shown here is derived from an EMBL/GenBank/DDBJ whole genome shotgun (WGS) entry which is preliminary data.</text>
</comment>
<evidence type="ECO:0000313" key="2">
    <source>
        <dbReference type="Proteomes" id="UP000192872"/>
    </source>
</evidence>
<dbReference type="InterPro" id="IPR002060">
    <property type="entry name" value="Squ/phyt_synthse"/>
</dbReference>
<dbReference type="Gene3D" id="1.10.600.10">
    <property type="entry name" value="Farnesyl Diphosphate Synthase"/>
    <property type="match status" value="1"/>
</dbReference>
<name>A0A1W9I156_9HYPH</name>
<dbReference type="RefSeq" id="WP_376800898.1">
    <property type="nucleotide sequence ID" value="NZ_DBNB01000038.1"/>
</dbReference>
<proteinExistence type="predicted"/>
<dbReference type="Proteomes" id="UP000192872">
    <property type="component" value="Unassembled WGS sequence"/>
</dbReference>
<dbReference type="AlphaFoldDB" id="A0A1W9I156"/>
<dbReference type="STRING" id="1827387.A4S15_05715"/>
<dbReference type="GO" id="GO:0016765">
    <property type="term" value="F:transferase activity, transferring alkyl or aryl (other than methyl) groups"/>
    <property type="evidence" value="ECO:0007669"/>
    <property type="project" value="UniProtKB-ARBA"/>
</dbReference>
<sequence length="273" mass="30380">MACEDLVRRADKDRYLAALFIPPFERRFVFALAAFNIEIARVREVISDAMPGEVRFQWWRDAIMGTARGDVHSHPVAGALLDCIVQCRLPRKALLDMIDARTFDLYDDPMPSLNALEGYCGETASALFQLSALCLAGGADPHSARCAGHAGVAYALTGLMRALPYHARRGQCYLPLDIMRHHGVDRDDVVNGKASDALAGVLLALRQQAEYHASEARRAIVDIHESVRAAFLPMALVPAYLRALERTASRPFTRLADVAQWRRQLALWQASRR</sequence>
<dbReference type="InterPro" id="IPR008949">
    <property type="entry name" value="Isoprenoid_synthase_dom_sf"/>
</dbReference>
<protein>
    <submittedName>
        <fullName evidence="1">Phytoene synthase</fullName>
    </submittedName>
</protein>
<dbReference type="PANTHER" id="PTHR31480">
    <property type="entry name" value="BIFUNCTIONAL LYCOPENE CYCLASE/PHYTOENE SYNTHASE"/>
    <property type="match status" value="1"/>
</dbReference>
<dbReference type="SUPFAM" id="SSF48576">
    <property type="entry name" value="Terpenoid synthases"/>
    <property type="match status" value="1"/>
</dbReference>
<dbReference type="EMBL" id="LWDL01000010">
    <property type="protein sequence ID" value="OQW53297.1"/>
    <property type="molecule type" value="Genomic_DNA"/>
</dbReference>
<accession>A0A1W9I156</accession>
<evidence type="ECO:0000313" key="1">
    <source>
        <dbReference type="EMBL" id="OQW53297.1"/>
    </source>
</evidence>
<gene>
    <name evidence="1" type="ORF">A4S15_05715</name>
</gene>
<organism evidence="1 2">
    <name type="scientific">Candidatus Raskinella chloraquaticus</name>
    <dbReference type="NCBI Taxonomy" id="1951219"/>
    <lineage>
        <taxon>Bacteria</taxon>
        <taxon>Pseudomonadati</taxon>
        <taxon>Pseudomonadota</taxon>
        <taxon>Alphaproteobacteria</taxon>
        <taxon>Hyphomicrobiales</taxon>
        <taxon>Phreatobacteraceae</taxon>
        <taxon>Candidatus Raskinella</taxon>
    </lineage>
</organism>
<dbReference type="Pfam" id="PF00494">
    <property type="entry name" value="SQS_PSY"/>
    <property type="match status" value="1"/>
</dbReference>
<reference evidence="1 2" key="1">
    <citation type="journal article" date="2017" name="Water Res.">
        <title>Comammox in drinking water systems.</title>
        <authorList>
            <person name="Wang Y."/>
            <person name="Ma L."/>
            <person name="Mao Y."/>
            <person name="Jiang X."/>
            <person name="Xia Y."/>
            <person name="Yu K."/>
            <person name="Li B."/>
            <person name="Zhang T."/>
        </authorList>
    </citation>
    <scope>NUCLEOTIDE SEQUENCE [LARGE SCALE GENOMIC DNA]</scope>
    <source>
        <strain evidence="1">SG_bin8</strain>
    </source>
</reference>